<feature type="coiled-coil region" evidence="1">
    <location>
        <begin position="332"/>
        <end position="373"/>
    </location>
</feature>
<gene>
    <name evidence="2" type="ORF">DW787_04415</name>
</gene>
<proteinExistence type="predicted"/>
<evidence type="ECO:0000256" key="1">
    <source>
        <dbReference type="SAM" id="Coils"/>
    </source>
</evidence>
<evidence type="ECO:0000313" key="2">
    <source>
        <dbReference type="EMBL" id="RHD56777.1"/>
    </source>
</evidence>
<organism evidence="2 3">
    <name type="scientific">Collinsella intestinalis</name>
    <dbReference type="NCBI Taxonomy" id="147207"/>
    <lineage>
        <taxon>Bacteria</taxon>
        <taxon>Bacillati</taxon>
        <taxon>Actinomycetota</taxon>
        <taxon>Coriobacteriia</taxon>
        <taxon>Coriobacteriales</taxon>
        <taxon>Coriobacteriaceae</taxon>
        <taxon>Collinsella</taxon>
    </lineage>
</organism>
<name>A0A414FYX2_9ACTN</name>
<dbReference type="EMBL" id="QSJI01000002">
    <property type="protein sequence ID" value="RHD56777.1"/>
    <property type="molecule type" value="Genomic_DNA"/>
</dbReference>
<dbReference type="RefSeq" id="WP_118271771.1">
    <property type="nucleotide sequence ID" value="NZ_QSJI01000002.1"/>
</dbReference>
<evidence type="ECO:0000313" key="3">
    <source>
        <dbReference type="Proteomes" id="UP000286050"/>
    </source>
</evidence>
<comment type="caution">
    <text evidence="2">The sequence shown here is derived from an EMBL/GenBank/DDBJ whole genome shotgun (WGS) entry which is preliminary data.</text>
</comment>
<protein>
    <submittedName>
        <fullName evidence="2">Uncharacterized protein</fullName>
    </submittedName>
</protein>
<dbReference type="Proteomes" id="UP000286050">
    <property type="component" value="Unassembled WGS sequence"/>
</dbReference>
<sequence length="549" mass="61844">MIDLDRTMFFKARFEIEAPQGEDVLWSLVLSVRDWSLRKARRDGYSLPREMRFWSKLKSGEMLESPDGSVRLYAALHHGEFAQTWACQHVEDQRAPGCAPRRWITEVGFEGHSVDRGTVSIITMFSDMPGYIGPLQPAPKPNVPKLIASMLEKDRLVCTIDGCEFGLAPVEFLCSDAPGIHERLANPYREVPAIVISPTRAGECLIDPEVIASQLGPNATVFYTVDCGAIDALNAEFEDESLRCYGGAVRVYAPHPHFGILGDGFNHRFFSAADIRGQGAEYYMAILRRALAEDVLARDTSVRIEDVNRLNRNAGKELAFKCRAEQIQDMALDQVKEMLDEAEGLARLAEDECDAMREELRQSRQANHDLEARIAWLEHALDSQGGSAAEDGAATAIAGASELTIPAIARLFVSAFPDRIDFSERGWASLEDCRYEPRAFWSALHSMCTVLYPLYRDGAADKIGEFNRRSRFKFARGEGPQTRANSKFMREREDEYQGRRLFIEPHICSSVGDPNSPQFIRIYFNWDEETERLVIGDTKHLTNCTTRKL</sequence>
<accession>A0A414FYX2</accession>
<reference evidence="2 3" key="1">
    <citation type="submission" date="2018-08" db="EMBL/GenBank/DDBJ databases">
        <title>A genome reference for cultivated species of the human gut microbiota.</title>
        <authorList>
            <person name="Zou Y."/>
            <person name="Xue W."/>
            <person name="Luo G."/>
        </authorList>
    </citation>
    <scope>NUCLEOTIDE SEQUENCE [LARGE SCALE GENOMIC DNA]</scope>
    <source>
        <strain evidence="2 3">AM30-5LB</strain>
    </source>
</reference>
<dbReference type="AlphaFoldDB" id="A0A414FYX2"/>
<keyword evidence="1" id="KW-0175">Coiled coil</keyword>